<evidence type="ECO:0000313" key="2">
    <source>
        <dbReference type="Proteomes" id="UP000002497"/>
    </source>
</evidence>
<reference evidence="2" key="1">
    <citation type="journal article" date="2010" name="Genome Res.">
        <title>Population genomic sequencing of Coccidioides fungi reveals recent hybridization and transposon control.</title>
        <authorList>
            <person name="Neafsey D.E."/>
            <person name="Barker B.M."/>
            <person name="Sharpton T.J."/>
            <person name="Stajich J.E."/>
            <person name="Park D.J."/>
            <person name="Whiston E."/>
            <person name="Hung C.-Y."/>
            <person name="McMahan C."/>
            <person name="White J."/>
            <person name="Sykes S."/>
            <person name="Heiman D."/>
            <person name="Young S."/>
            <person name="Zeng Q."/>
            <person name="Abouelleil A."/>
            <person name="Aftuck L."/>
            <person name="Bessette D."/>
            <person name="Brown A."/>
            <person name="FitzGerald M."/>
            <person name="Lui A."/>
            <person name="Macdonald J.P."/>
            <person name="Priest M."/>
            <person name="Orbach M.J."/>
            <person name="Galgiani J.N."/>
            <person name="Kirkland T.N."/>
            <person name="Cole G.T."/>
            <person name="Birren B.W."/>
            <person name="Henn M.R."/>
            <person name="Taylor J.W."/>
            <person name="Rounsley S.D."/>
        </authorList>
    </citation>
    <scope>NUCLEOTIDE SEQUENCE [LARGE SCALE GENOMIC DNA]</scope>
    <source>
        <strain evidence="2">RMSCC 757 / Silveira</strain>
    </source>
</reference>
<evidence type="ECO:0000313" key="1">
    <source>
        <dbReference type="EMBL" id="EFW18942.1"/>
    </source>
</evidence>
<organism evidence="2">
    <name type="scientific">Coccidioides posadasii (strain RMSCC 757 / Silveira)</name>
    <name type="common">Valley fever fungus</name>
    <dbReference type="NCBI Taxonomy" id="443226"/>
    <lineage>
        <taxon>Eukaryota</taxon>
        <taxon>Fungi</taxon>
        <taxon>Dikarya</taxon>
        <taxon>Ascomycota</taxon>
        <taxon>Pezizomycotina</taxon>
        <taxon>Eurotiomycetes</taxon>
        <taxon>Eurotiomycetidae</taxon>
        <taxon>Onygenales</taxon>
        <taxon>Onygenaceae</taxon>
        <taxon>Coccidioides</taxon>
    </lineage>
</organism>
<gene>
    <name evidence="1" type="ORF">CPSG_04488</name>
</gene>
<accession>E9D4E9</accession>
<dbReference type="AlphaFoldDB" id="E9D4E9"/>
<dbReference type="EMBL" id="GL636491">
    <property type="protein sequence ID" value="EFW18942.1"/>
    <property type="molecule type" value="Genomic_DNA"/>
</dbReference>
<keyword evidence="2" id="KW-1185">Reference proteome</keyword>
<sequence>MYCPTRGPQTHCKQYFAPSPPSCSIQPSNILEARNAEGICSVAALLPVRQSPPSSRTCSVAASIGLSVFLCLSLFPHCRAVRTHQTSSPSSSWASVGRPGLASGYVQQVPGDETTISGSSLRSNINNQTCRYGYIDTSDTCPYRTALGSNTGYNVANLARAAHLCPVLQRMRISASTPLAVTWFAPVKRSRKASTRRTPSPHPSDAVRLLRDGCLEEVVPARSGACCSEDEELSLRSVFVILKLKGPEELLLRVTPSLLLSAATPFSLLTSRRTPADSMSAPANMWKASGPRRRDENMKHVVLQPTHGIWNGDVGWKAPLPITLLSLHTRRSVQY</sequence>
<protein>
    <submittedName>
        <fullName evidence="1">Uncharacterized protein</fullName>
    </submittedName>
</protein>
<proteinExistence type="predicted"/>
<dbReference type="HOGENOM" id="CLU_829014_0_0_1"/>
<dbReference type="Proteomes" id="UP000002497">
    <property type="component" value="Unassembled WGS sequence"/>
</dbReference>
<dbReference type="VEuPathDB" id="FungiDB:CPSG_04488"/>
<reference evidence="2" key="2">
    <citation type="submission" date="2010-03" db="EMBL/GenBank/DDBJ databases">
        <title>The genome sequence of Coccidioides posadasii strain Silveira.</title>
        <authorList>
            <consortium name="The Broad Institute Genome Sequencing Center for Infectious Disease"/>
            <person name="Neafsey D."/>
            <person name="Orbach M."/>
            <person name="Henn M.R."/>
            <person name="Cole G.T."/>
            <person name="Galgiani J."/>
            <person name="Gardner M.J."/>
            <person name="Kirkland T.N."/>
            <person name="Taylor J.W."/>
            <person name="Young S.K."/>
            <person name="Zeng Q."/>
            <person name="Koehrsen M."/>
            <person name="Alvarado L."/>
            <person name="Berlin A."/>
            <person name="Borenstein D."/>
            <person name="Chapman S.B."/>
            <person name="Chen Z."/>
            <person name="Engels R."/>
            <person name="Freedman E."/>
            <person name="Gellesch M."/>
            <person name="Goldberg J."/>
            <person name="Griggs A."/>
            <person name="Gujja S."/>
            <person name="Heilman E."/>
            <person name="Heiman D."/>
            <person name="Howarth C."/>
            <person name="Jen D."/>
            <person name="Larson L."/>
            <person name="Mehta T."/>
            <person name="Neiman D."/>
            <person name="Park D."/>
            <person name="Pearson M."/>
            <person name="Richards J."/>
            <person name="Roberts A."/>
            <person name="Saif S."/>
            <person name="Shea T."/>
            <person name="Shenoy N."/>
            <person name="Sisk P."/>
            <person name="Stolte C."/>
            <person name="Sykes S."/>
            <person name="Walk T."/>
            <person name="White J."/>
            <person name="Yandava C."/>
            <person name="Haas B."/>
            <person name="Nusbaum C."/>
            <person name="Birren B."/>
        </authorList>
    </citation>
    <scope>NUCLEOTIDE SEQUENCE [LARGE SCALE GENOMIC DNA]</scope>
    <source>
        <strain evidence="2">RMSCC 757 / Silveira</strain>
    </source>
</reference>
<name>E9D4E9_COCPS</name>